<name>A0A9W8NXJ8_9AGAR</name>
<reference evidence="2 3" key="1">
    <citation type="journal article" date="2023" name="Proc. Natl. Acad. Sci. U.S.A.">
        <title>A global phylogenomic analysis of the shiitake genus Lentinula.</title>
        <authorList>
            <person name="Sierra-Patev S."/>
            <person name="Min B."/>
            <person name="Naranjo-Ortiz M."/>
            <person name="Looney B."/>
            <person name="Konkel Z."/>
            <person name="Slot J.C."/>
            <person name="Sakamoto Y."/>
            <person name="Steenwyk J.L."/>
            <person name="Rokas A."/>
            <person name="Carro J."/>
            <person name="Camarero S."/>
            <person name="Ferreira P."/>
            <person name="Molpeceres G."/>
            <person name="Ruiz-Duenas F.J."/>
            <person name="Serrano A."/>
            <person name="Henrissat B."/>
            <person name="Drula E."/>
            <person name="Hughes K.W."/>
            <person name="Mata J.L."/>
            <person name="Ishikawa N.K."/>
            <person name="Vargas-Isla R."/>
            <person name="Ushijima S."/>
            <person name="Smith C.A."/>
            <person name="Donoghue J."/>
            <person name="Ahrendt S."/>
            <person name="Andreopoulos W."/>
            <person name="He G."/>
            <person name="LaButti K."/>
            <person name="Lipzen A."/>
            <person name="Ng V."/>
            <person name="Riley R."/>
            <person name="Sandor L."/>
            <person name="Barry K."/>
            <person name="Martinez A.T."/>
            <person name="Xiao Y."/>
            <person name="Gibbons J.G."/>
            <person name="Terashima K."/>
            <person name="Grigoriev I.V."/>
            <person name="Hibbett D."/>
        </authorList>
    </citation>
    <scope>NUCLEOTIDE SEQUENCE [LARGE SCALE GENOMIC DNA]</scope>
    <source>
        <strain evidence="2 3">TFB7810</strain>
    </source>
</reference>
<feature type="compositionally biased region" description="Acidic residues" evidence="1">
    <location>
        <begin position="548"/>
        <end position="564"/>
    </location>
</feature>
<comment type="caution">
    <text evidence="2">The sequence shown here is derived from an EMBL/GenBank/DDBJ whole genome shotgun (WGS) entry which is preliminary data.</text>
</comment>
<accession>A0A9W8NXJ8</accession>
<gene>
    <name evidence="2" type="ORF">DFH05DRAFT_1526371</name>
</gene>
<proteinExistence type="predicted"/>
<keyword evidence="3" id="KW-1185">Reference proteome</keyword>
<feature type="region of interest" description="Disordered" evidence="1">
    <location>
        <begin position="54"/>
        <end position="94"/>
    </location>
</feature>
<feature type="region of interest" description="Disordered" evidence="1">
    <location>
        <begin position="510"/>
        <end position="533"/>
    </location>
</feature>
<feature type="region of interest" description="Disordered" evidence="1">
    <location>
        <begin position="593"/>
        <end position="621"/>
    </location>
</feature>
<feature type="compositionally biased region" description="Low complexity" evidence="1">
    <location>
        <begin position="593"/>
        <end position="606"/>
    </location>
</feature>
<feature type="region of interest" description="Disordered" evidence="1">
    <location>
        <begin position="379"/>
        <end position="400"/>
    </location>
</feature>
<dbReference type="AlphaFoldDB" id="A0A9W8NXJ8"/>
<evidence type="ECO:0000313" key="2">
    <source>
        <dbReference type="EMBL" id="KAJ3742878.1"/>
    </source>
</evidence>
<dbReference type="EMBL" id="JANVFU010000009">
    <property type="protein sequence ID" value="KAJ3742878.1"/>
    <property type="molecule type" value="Genomic_DNA"/>
</dbReference>
<sequence>MLLTLQQIPRNTHGLRNTIEIHRWGNIAAGRYIANTATAVQTIRRNANSSISLVHGNPQDANDVNAKQPGESAGYDELNTEGSNAQRRSNEVGRKNQVQKFTGLNPFLSSIERFIASQPSNSRLDLFIHRRLSSPQYLRQYPHTASRAALLEQLVQLLISRRRYVQAASVYNRMRDWEGFVPASGRKGGEGWKTEAMMLGMALAVSEKSPTAPVTEIDQTISTFAILFRHTLSDRLLLDLVNFLSEIGVGNVSMEKVVWVYIRCREEASSLKSDGYTPPFSIISLLAGILTRQGKIREALVFVESCDDMKSAESPYDRIIASSHPYNTIIASLSSFPAHERTEMVDLVLSIMASRGIPSDKSLINILIKDQADRANAHREASDISVLSTGPGQTQVSPNPSTIDDASEIGQIWDSISGQSQHLQINRKEQRRRRKKDQREAFETVFTLYGTLCQAHDGQESQAVSAVFPGSESGGIEAKLYTPSFRPDFFTYRTLWDLLVRRPGWRFSSSPSPADASAHLSSSEAQDATNRNRDVIEDEYGFDLTMGSDEESDSEMLDEPSSFDDDPKLSISPVLTPRKLFYDMARYHFSHLTIPPSTTTPSPQTPRKQESSSNGHALDSKTTAQSQLLLNTALLTFLNRSPSRGGADYAAAMVVLRSFRSSSMPLLASRSMQMEAWKESNTDGTAKWTTATESTSPHSCQFPQLPIPLRTYRIILTHLLHLVKHDIRLALKQGAGRGSTWARWILSIGAGDLRQFRRLLSSSPAPKHQEKVIGHDTRDGTDSVRRMKKPTEKIIERILRISSTIVPNEIRSPSSVQSSASSPPNSVWNSHLGFHHDFYYFRNHPFISSSICFPNPKAIMPYIPTYAQIFRSAPLPSWLFYYLHEPTDSHSDFQGVKGKPDARSRLGTRSLDPTPLEIMIKRAWVASNFTNYTDFPNCADYVEGEAGKEVQERVGELLGEDEDEELRRLQQLLRMFEMEVERAWKEMVPS</sequence>
<dbReference type="Proteomes" id="UP001142393">
    <property type="component" value="Unassembled WGS sequence"/>
</dbReference>
<evidence type="ECO:0000313" key="3">
    <source>
        <dbReference type="Proteomes" id="UP001142393"/>
    </source>
</evidence>
<organism evidence="2 3">
    <name type="scientific">Lentinula detonsa</name>
    <dbReference type="NCBI Taxonomy" id="2804962"/>
    <lineage>
        <taxon>Eukaryota</taxon>
        <taxon>Fungi</taxon>
        <taxon>Dikarya</taxon>
        <taxon>Basidiomycota</taxon>
        <taxon>Agaricomycotina</taxon>
        <taxon>Agaricomycetes</taxon>
        <taxon>Agaricomycetidae</taxon>
        <taxon>Agaricales</taxon>
        <taxon>Marasmiineae</taxon>
        <taxon>Omphalotaceae</taxon>
        <taxon>Lentinula</taxon>
    </lineage>
</organism>
<evidence type="ECO:0000256" key="1">
    <source>
        <dbReference type="SAM" id="MobiDB-lite"/>
    </source>
</evidence>
<feature type="compositionally biased region" description="Low complexity" evidence="1">
    <location>
        <begin position="510"/>
        <end position="523"/>
    </location>
</feature>
<protein>
    <submittedName>
        <fullName evidence="2">Uncharacterized protein</fullName>
    </submittedName>
</protein>
<feature type="compositionally biased region" description="Polar residues" evidence="1">
    <location>
        <begin position="385"/>
        <end position="400"/>
    </location>
</feature>
<feature type="region of interest" description="Disordered" evidence="1">
    <location>
        <begin position="545"/>
        <end position="570"/>
    </location>
</feature>